<dbReference type="EMBL" id="JADOTZ010000001">
    <property type="protein sequence ID" value="MBG6083415.1"/>
    <property type="molecule type" value="Genomic_DNA"/>
</dbReference>
<keyword evidence="1" id="KW-0472">Membrane</keyword>
<dbReference type="Proteomes" id="UP000625033">
    <property type="component" value="Unassembled WGS sequence"/>
</dbReference>
<organism evidence="2 3">
    <name type="scientific">Zhihengliuella flava</name>
    <dbReference type="NCBI Taxonomy" id="1285193"/>
    <lineage>
        <taxon>Bacteria</taxon>
        <taxon>Bacillati</taxon>
        <taxon>Actinomycetota</taxon>
        <taxon>Actinomycetes</taxon>
        <taxon>Micrococcales</taxon>
        <taxon>Micrococcaceae</taxon>
        <taxon>Zhihengliuella</taxon>
    </lineage>
</organism>
<evidence type="ECO:0000313" key="3">
    <source>
        <dbReference type="Proteomes" id="UP000625033"/>
    </source>
</evidence>
<keyword evidence="3" id="KW-1185">Reference proteome</keyword>
<dbReference type="AlphaFoldDB" id="A0A931DB14"/>
<reference evidence="2" key="1">
    <citation type="submission" date="2020-11" db="EMBL/GenBank/DDBJ databases">
        <title>Sequencing the genomes of 1000 actinobacteria strains.</title>
        <authorList>
            <person name="Klenk H.-P."/>
        </authorList>
    </citation>
    <scope>NUCLEOTIDE SEQUENCE</scope>
    <source>
        <strain evidence="2">DSM 26152</strain>
    </source>
</reference>
<evidence type="ECO:0000313" key="2">
    <source>
        <dbReference type="EMBL" id="MBG6083415.1"/>
    </source>
</evidence>
<evidence type="ECO:0000256" key="1">
    <source>
        <dbReference type="SAM" id="Phobius"/>
    </source>
</evidence>
<feature type="transmembrane region" description="Helical" evidence="1">
    <location>
        <begin position="67"/>
        <end position="85"/>
    </location>
</feature>
<sequence length="142" mass="15037">MKFDRRYSPTVRRRVALAAAGVGVIPLGLAARYLLPGSVGDVAGGALYAVLIYLLVAFVVPRWRPAALGAAALASCFAVEFFQLTPVPSTLAEWFPPIALVLGSSFVWADLLAYAAGVVAAGLVDWLAAAHRRRGEVRGERS</sequence>
<name>A0A931DB14_9MICC</name>
<dbReference type="InterPro" id="IPR021257">
    <property type="entry name" value="DUF2809"/>
</dbReference>
<gene>
    <name evidence="2" type="ORF">IW252_000182</name>
</gene>
<evidence type="ECO:0008006" key="4">
    <source>
        <dbReference type="Google" id="ProtNLM"/>
    </source>
</evidence>
<dbReference type="Pfam" id="PF10990">
    <property type="entry name" value="DUF2809"/>
    <property type="match status" value="1"/>
</dbReference>
<feature type="transmembrane region" description="Helical" evidence="1">
    <location>
        <begin position="105"/>
        <end position="128"/>
    </location>
</feature>
<proteinExistence type="predicted"/>
<keyword evidence="1" id="KW-1133">Transmembrane helix</keyword>
<dbReference type="RefSeq" id="WP_196834853.1">
    <property type="nucleotide sequence ID" value="NZ_JADOTZ010000001.1"/>
</dbReference>
<protein>
    <recommendedName>
        <fullName evidence="4">DUF2809 domain-containing protein</fullName>
    </recommendedName>
</protein>
<feature type="transmembrane region" description="Helical" evidence="1">
    <location>
        <begin position="40"/>
        <end position="60"/>
    </location>
</feature>
<keyword evidence="1" id="KW-0812">Transmembrane</keyword>
<accession>A0A931DB14</accession>
<comment type="caution">
    <text evidence="2">The sequence shown here is derived from an EMBL/GenBank/DDBJ whole genome shotgun (WGS) entry which is preliminary data.</text>
</comment>